<dbReference type="PANTHER" id="PTHR47447:SF17">
    <property type="entry name" value="OS12G0638900 PROTEIN"/>
    <property type="match status" value="1"/>
</dbReference>
<name>A0AAD3CYY6_9STRA</name>
<sequence length="1125" mass="127040">MLRSTITRRPWLAQVRNGKRSLRSLQTHQNGPKQLSTSNFFTNVNYSTSTPLKEALQATSNDDDVREPMHNVPESILQRHDHAYDGKDEFSERKRQLLQYLQNSLWHDVDHMIEKIQQKNPKRSFIKFKVNESSWKRIKTGKKFVQEKNMMRLQKRRERRGEDEGLTIVPSGNEALSAINLDVVEEKIADDINNDDGPTEIPSLMSLLEDDTLFPSATEENVEEQISTEKNRLLALFDDSDTSTSTGEIGSKTREDSASVNLMNLLNDDGFFDKIESESKAKSESKSQSSLLDLLDDDLFAESHASMDSVDAEVDKLTGNSDSNTSLLGLLSDGEPSQQESSKNNASSSLLDLLNEDEYLMPNTDEAAQKQTMPNHKDTAEMSLLELLDNDEWNVDDVQDTSNYGSTNTKMDDSIQSATSKSLVDLLDKEDFVDVESDNLHAFVEEEIEEVIESFSIKDVVSKCLSLVNMMRKSEWELCDKAVEDIKSAVKEKEDEHEEELLADLFGESEDTDDVVFDHDRGEEFVEEIISGSSAMKYSLKANEFNVLLLHVAMSSRKDKVEKLLDIYLHMSELAKSGWKNSGPNGDTYTILLSLFNSIPGCSQIGYEVYSQMMERVIEVSKDGSSVFDEENPLPFNEECLDASMRMLLRRLDIEGAENLMDFALSDASNGVRVSTSAFQIMHLLYKSDNEQEKALKLVDECIEENRGDWDGIHKYLLTAVTWPRRNREGRKIAISSYVNSMMDTLEACEEKGIYVKPGVWRKMLGISRYLVNSEGGVHWSLVHRCVKSLTSSSEVSRNGVDERLLVTGLKAAEKMKDTQLVADLICGVTDSQSFDSYDIDNQKPSLKISPTIYAKAIKFCVEFGAPSQADRILTHSSRQQLPTKFIADFHTMVLTGYAKAGDTAKAEHLLHQMEMAGIEITESTRSAYMYALAISGQHNKVMTDLETLLNENIIDKNSLGKSIFHMCIMSALKSEKYEDVIKINEKMKKLGIESTASSLQGTIIAQKKMGDHTGFENVIQDAIEDNVAFDLNVFLLASRHYIPDILANGKGDIEGMRKYLRKISEEKPDISYEALELSKSLRDCLREENRKPSKMKSQIVIEKLKKEYWRQAMIDAINLSKALK</sequence>
<keyword evidence="1" id="KW-0677">Repeat</keyword>
<organism evidence="3 4">
    <name type="scientific">Chaetoceros tenuissimus</name>
    <dbReference type="NCBI Taxonomy" id="426638"/>
    <lineage>
        <taxon>Eukaryota</taxon>
        <taxon>Sar</taxon>
        <taxon>Stramenopiles</taxon>
        <taxon>Ochrophyta</taxon>
        <taxon>Bacillariophyta</taxon>
        <taxon>Coscinodiscophyceae</taxon>
        <taxon>Chaetocerotophycidae</taxon>
        <taxon>Chaetocerotales</taxon>
        <taxon>Chaetocerotaceae</taxon>
        <taxon>Chaetoceros</taxon>
    </lineage>
</organism>
<dbReference type="InterPro" id="IPR011990">
    <property type="entry name" value="TPR-like_helical_dom_sf"/>
</dbReference>
<accession>A0AAD3CYY6</accession>
<dbReference type="InterPro" id="IPR002885">
    <property type="entry name" value="PPR_rpt"/>
</dbReference>
<dbReference type="AlphaFoldDB" id="A0AAD3CYY6"/>
<gene>
    <name evidence="3" type="ORF">CTEN210_11268</name>
</gene>
<dbReference type="Proteomes" id="UP001054902">
    <property type="component" value="Unassembled WGS sequence"/>
</dbReference>
<dbReference type="NCBIfam" id="TIGR00756">
    <property type="entry name" value="PPR"/>
    <property type="match status" value="1"/>
</dbReference>
<dbReference type="EMBL" id="BLLK01000047">
    <property type="protein sequence ID" value="GFH54792.1"/>
    <property type="molecule type" value="Genomic_DNA"/>
</dbReference>
<dbReference type="PANTHER" id="PTHR47447">
    <property type="entry name" value="OS03G0856100 PROTEIN"/>
    <property type="match status" value="1"/>
</dbReference>
<evidence type="ECO:0008006" key="5">
    <source>
        <dbReference type="Google" id="ProtNLM"/>
    </source>
</evidence>
<evidence type="ECO:0000256" key="1">
    <source>
        <dbReference type="ARBA" id="ARBA00022737"/>
    </source>
</evidence>
<protein>
    <recommendedName>
        <fullName evidence="5">Pentacotripeptide-repeat region of PRORP domain-containing protein</fullName>
    </recommendedName>
</protein>
<evidence type="ECO:0000256" key="2">
    <source>
        <dbReference type="SAM" id="MobiDB-lite"/>
    </source>
</evidence>
<proteinExistence type="predicted"/>
<feature type="region of interest" description="Disordered" evidence="2">
    <location>
        <begin position="326"/>
        <end position="348"/>
    </location>
</feature>
<dbReference type="Gene3D" id="1.25.40.10">
    <property type="entry name" value="Tetratricopeptide repeat domain"/>
    <property type="match status" value="1"/>
</dbReference>
<evidence type="ECO:0000313" key="3">
    <source>
        <dbReference type="EMBL" id="GFH54792.1"/>
    </source>
</evidence>
<comment type="caution">
    <text evidence="3">The sequence shown here is derived from an EMBL/GenBank/DDBJ whole genome shotgun (WGS) entry which is preliminary data.</text>
</comment>
<reference evidence="3 4" key="1">
    <citation type="journal article" date="2021" name="Sci. Rep.">
        <title>The genome of the diatom Chaetoceros tenuissimus carries an ancient integrated fragment of an extant virus.</title>
        <authorList>
            <person name="Hongo Y."/>
            <person name="Kimura K."/>
            <person name="Takaki Y."/>
            <person name="Yoshida Y."/>
            <person name="Baba S."/>
            <person name="Kobayashi G."/>
            <person name="Nagasaki K."/>
            <person name="Hano T."/>
            <person name="Tomaru Y."/>
        </authorList>
    </citation>
    <scope>NUCLEOTIDE SEQUENCE [LARGE SCALE GENOMIC DNA]</scope>
    <source>
        <strain evidence="3 4">NIES-3715</strain>
    </source>
</reference>
<keyword evidence="4" id="KW-1185">Reference proteome</keyword>
<evidence type="ECO:0000313" key="4">
    <source>
        <dbReference type="Proteomes" id="UP001054902"/>
    </source>
</evidence>